<evidence type="ECO:0000313" key="1">
    <source>
        <dbReference type="EMBL" id="MBE9373240.1"/>
    </source>
</evidence>
<dbReference type="GO" id="GO:0016020">
    <property type="term" value="C:membrane"/>
    <property type="evidence" value="ECO:0007669"/>
    <property type="project" value="InterPro"/>
</dbReference>
<accession>A0A929B7H4</accession>
<dbReference type="InterPro" id="IPR043148">
    <property type="entry name" value="TagF_C"/>
</dbReference>
<proteinExistence type="predicted"/>
<name>A0A929B7H4_9PSEU</name>
<protein>
    <submittedName>
        <fullName evidence="1">CDP-glycerol glycerophosphotransferase family protein</fullName>
    </submittedName>
</protein>
<dbReference type="EMBL" id="JADEYC010000004">
    <property type="protein sequence ID" value="MBE9373240.1"/>
    <property type="molecule type" value="Genomic_DNA"/>
</dbReference>
<dbReference type="InterPro" id="IPR007554">
    <property type="entry name" value="Glycerophosphate_synth"/>
</dbReference>
<evidence type="ECO:0000313" key="2">
    <source>
        <dbReference type="Proteomes" id="UP000598360"/>
    </source>
</evidence>
<reference evidence="1" key="1">
    <citation type="submission" date="2020-10" db="EMBL/GenBank/DDBJ databases">
        <title>Diversity and distribution of actinomycetes associated with coral in the coast of Hainan.</title>
        <authorList>
            <person name="Li F."/>
        </authorList>
    </citation>
    <scope>NUCLEOTIDE SEQUENCE</scope>
    <source>
        <strain evidence="1">HNM0983</strain>
    </source>
</reference>
<dbReference type="RefSeq" id="WP_193926694.1">
    <property type="nucleotide sequence ID" value="NZ_JADEYC010000004.1"/>
</dbReference>
<keyword evidence="2" id="KW-1185">Reference proteome</keyword>
<comment type="caution">
    <text evidence="1">The sequence shown here is derived from an EMBL/GenBank/DDBJ whole genome shotgun (WGS) entry which is preliminary data.</text>
</comment>
<dbReference type="Pfam" id="PF04464">
    <property type="entry name" value="Glyphos_transf"/>
    <property type="match status" value="1"/>
</dbReference>
<dbReference type="AlphaFoldDB" id="A0A929B7H4"/>
<dbReference type="Gene3D" id="3.40.50.12580">
    <property type="match status" value="1"/>
</dbReference>
<sequence>MAHHEQRERLRAAVPEAAERAFVSGDPCYDRLRASLPMRHRYRRALGADDERTVVALCTTWRPDSLLGSQFGLYEQLLAELDVDRYRVLAIIHPNVSAHHDPETVHRMLAPHVRSGLLLVAPERGWRAAVAAADVLIGDHSSVTAYAAGAGVPVLFGHFPDHAVAPDSAVAALGARAPRLRRDQPLPPQLRKAMTSAAGQHEAHRLITSCPDGAAERVRARCYAMLGLDEPRGEPPVPADPPTGLPTGRLRWRPSALYATGELRPGPDLRVHRLRAEMLSPHQVPSGAHLLTTVTHPGRRLSAAADVLVLDDADDWGPHAEHWLRDALRTRRGLQLAAAVDDTSCTVRTRDGEQVRLTDPTGDSDPALFASAAHRWLAAGFGLAELPDRITVNGAHVAVS</sequence>
<gene>
    <name evidence="1" type="ORF">IQ251_02140</name>
</gene>
<dbReference type="SUPFAM" id="SSF53756">
    <property type="entry name" value="UDP-Glycosyltransferase/glycogen phosphorylase"/>
    <property type="match status" value="1"/>
</dbReference>
<organism evidence="1 2">
    <name type="scientific">Saccharopolyspora montiporae</name>
    <dbReference type="NCBI Taxonomy" id="2781240"/>
    <lineage>
        <taxon>Bacteria</taxon>
        <taxon>Bacillati</taxon>
        <taxon>Actinomycetota</taxon>
        <taxon>Actinomycetes</taxon>
        <taxon>Pseudonocardiales</taxon>
        <taxon>Pseudonocardiaceae</taxon>
        <taxon>Saccharopolyspora</taxon>
    </lineage>
</organism>
<dbReference type="Proteomes" id="UP000598360">
    <property type="component" value="Unassembled WGS sequence"/>
</dbReference>
<dbReference type="GO" id="GO:0047355">
    <property type="term" value="F:CDP-glycerol glycerophosphotransferase activity"/>
    <property type="evidence" value="ECO:0007669"/>
    <property type="project" value="InterPro"/>
</dbReference>